<evidence type="ECO:0000256" key="1">
    <source>
        <dbReference type="ARBA" id="ARBA00006432"/>
    </source>
</evidence>
<dbReference type="Gene3D" id="3.40.50.12780">
    <property type="entry name" value="N-terminal domain of ligase-like"/>
    <property type="match status" value="1"/>
</dbReference>
<dbReference type="RefSeq" id="WP_074923215.1">
    <property type="nucleotide sequence ID" value="NZ_CP141274.1"/>
</dbReference>
<feature type="domain" description="AMP-binding enzyme C-terminal" evidence="4">
    <location>
        <begin position="486"/>
        <end position="561"/>
    </location>
</feature>
<dbReference type="PANTHER" id="PTHR43201">
    <property type="entry name" value="ACYL-COA SYNTHETASE"/>
    <property type="match status" value="1"/>
</dbReference>
<evidence type="ECO:0000256" key="2">
    <source>
        <dbReference type="ARBA" id="ARBA00022598"/>
    </source>
</evidence>
<dbReference type="PROSITE" id="PS00455">
    <property type="entry name" value="AMP_BINDING"/>
    <property type="match status" value="1"/>
</dbReference>
<feature type="domain" description="AMP-dependent synthetase/ligase" evidence="3">
    <location>
        <begin position="48"/>
        <end position="435"/>
    </location>
</feature>
<dbReference type="InterPro" id="IPR020845">
    <property type="entry name" value="AMP-binding_CS"/>
</dbReference>
<gene>
    <name evidence="5" type="ORF">SAMN05421547_11981</name>
</gene>
<comment type="similarity">
    <text evidence="1">Belongs to the ATP-dependent AMP-binding enzyme family.</text>
</comment>
<organism evidence="5 6">
    <name type="scientific">Delftia lacustris</name>
    <dbReference type="NCBI Taxonomy" id="558537"/>
    <lineage>
        <taxon>Bacteria</taxon>
        <taxon>Pseudomonadati</taxon>
        <taxon>Pseudomonadota</taxon>
        <taxon>Betaproteobacteria</taxon>
        <taxon>Burkholderiales</taxon>
        <taxon>Comamonadaceae</taxon>
        <taxon>Delftia</taxon>
    </lineage>
</organism>
<dbReference type="SUPFAM" id="SSF56801">
    <property type="entry name" value="Acetyl-CoA synthetase-like"/>
    <property type="match status" value="1"/>
</dbReference>
<proteinExistence type="inferred from homology"/>
<dbReference type="GO" id="GO:0031956">
    <property type="term" value="F:medium-chain fatty acid-CoA ligase activity"/>
    <property type="evidence" value="ECO:0007669"/>
    <property type="project" value="TreeGrafter"/>
</dbReference>
<dbReference type="GO" id="GO:0006631">
    <property type="term" value="P:fatty acid metabolic process"/>
    <property type="evidence" value="ECO:0007669"/>
    <property type="project" value="TreeGrafter"/>
</dbReference>
<dbReference type="InterPro" id="IPR045851">
    <property type="entry name" value="AMP-bd_C_sf"/>
</dbReference>
<keyword evidence="2" id="KW-0436">Ligase</keyword>
<dbReference type="Proteomes" id="UP000183417">
    <property type="component" value="Unassembled WGS sequence"/>
</dbReference>
<dbReference type="InterPro" id="IPR000873">
    <property type="entry name" value="AMP-dep_synth/lig_dom"/>
</dbReference>
<protein>
    <submittedName>
        <fullName evidence="5">Fatty-acyl-CoA synthase</fullName>
    </submittedName>
</protein>
<dbReference type="AlphaFoldDB" id="A0A1H3SFD1"/>
<dbReference type="PANTHER" id="PTHR43201:SF5">
    <property type="entry name" value="MEDIUM-CHAIN ACYL-COA LIGASE ACSF2, MITOCHONDRIAL"/>
    <property type="match status" value="1"/>
</dbReference>
<dbReference type="Pfam" id="PF00501">
    <property type="entry name" value="AMP-binding"/>
    <property type="match status" value="1"/>
</dbReference>
<dbReference type="InterPro" id="IPR042099">
    <property type="entry name" value="ANL_N_sf"/>
</dbReference>
<sequence>MAMSPIPAQSMFRPLRAVRSLADVEAIESQSMAGLITAQTVYDLFCNSAREHGQGRALSFLPQAGSVDDARHLSYAELLGRIHQTANALHALGMGASDTVAILLPGCMEYHFALWGGEAAGIVQPINPLLSAEKISALMRTTGARFLIAWADEDDAGIREKVTALDADLAHVLWVSHEGRVPQGDGQRWPASDLNAALAAQPSDRLVSGRQPQAGDVAAYFHTGGTTGAPKIAVQTHGAQVYTAWASVQMQGLNTADRTINGYPLFHVAGVLPGSLACFSAGAHVIIPTTGLFRNKAVIAGFWRMAAQWKPTLMSAVPTVLAALVEVPLLGADVSSIRYFRTGAAPLSPEVAARFKAHSGFHVHESLGMTEMTGISTITPPGLHAAAGHVGLRLPFARLAVRRMGPDGRPSDQEAAAGETGMVVFQSPNLFSGYLAGIEPSSYLTDDGWLITGDLGSVGDDGLLRLRGRSKDVIIRSGHNIDPQVIEQALERHPAVKACAAVGAPDAYAGEVPVAFVALHPGAQADETELLAFAAAGVDEAPARPRYVRIIDALPTTNVGKVYKPRLRSMAAEIYARTLVAQAHERMGLPLPPADSTTHAEGEGFVLRPARAHDRRPWEQAAEALAFTGEPVRIEDAA</sequence>
<evidence type="ECO:0000313" key="6">
    <source>
        <dbReference type="Proteomes" id="UP000183417"/>
    </source>
</evidence>
<accession>A0A1H3SFD1</accession>
<dbReference type="Pfam" id="PF13193">
    <property type="entry name" value="AMP-binding_C"/>
    <property type="match status" value="1"/>
</dbReference>
<evidence type="ECO:0000259" key="3">
    <source>
        <dbReference type="Pfam" id="PF00501"/>
    </source>
</evidence>
<dbReference type="EMBL" id="FNPE01000019">
    <property type="protein sequence ID" value="SDZ35819.1"/>
    <property type="molecule type" value="Genomic_DNA"/>
</dbReference>
<dbReference type="InterPro" id="IPR025110">
    <property type="entry name" value="AMP-bd_C"/>
</dbReference>
<name>A0A1H3SFD1_9BURK</name>
<reference evidence="5 6" key="1">
    <citation type="submission" date="2016-10" db="EMBL/GenBank/DDBJ databases">
        <authorList>
            <person name="de Groot N.N."/>
        </authorList>
    </citation>
    <scope>NUCLEOTIDE SEQUENCE [LARGE SCALE GENOMIC DNA]</scope>
    <source>
        <strain evidence="5 6">LMG 24775</strain>
    </source>
</reference>
<dbReference type="Gene3D" id="3.30.300.30">
    <property type="match status" value="1"/>
</dbReference>
<evidence type="ECO:0000313" key="5">
    <source>
        <dbReference type="EMBL" id="SDZ35819.1"/>
    </source>
</evidence>
<dbReference type="GeneID" id="94692191"/>
<evidence type="ECO:0000259" key="4">
    <source>
        <dbReference type="Pfam" id="PF13193"/>
    </source>
</evidence>